<feature type="region of interest" description="Disordered" evidence="6">
    <location>
        <begin position="480"/>
        <end position="564"/>
    </location>
</feature>
<dbReference type="SMART" id="SM00360">
    <property type="entry name" value="RRM"/>
    <property type="match status" value="1"/>
</dbReference>
<dbReference type="FunFam" id="1.25.40.90:FF:000026">
    <property type="entry name" value="RNA binding protein Nrd1"/>
    <property type="match status" value="1"/>
</dbReference>
<feature type="region of interest" description="Disordered" evidence="6">
    <location>
        <begin position="193"/>
        <end position="239"/>
    </location>
</feature>
<evidence type="ECO:0000256" key="2">
    <source>
        <dbReference type="ARBA" id="ARBA00022553"/>
    </source>
</evidence>
<evidence type="ECO:0000259" key="7">
    <source>
        <dbReference type="PROSITE" id="PS50102"/>
    </source>
</evidence>
<keyword evidence="2" id="KW-0597">Phosphoprotein</keyword>
<keyword evidence="4" id="KW-0539">Nucleus</keyword>
<organism evidence="9 10">
    <name type="scientific">Colletotrichum incanum</name>
    <name type="common">Soybean anthracnose fungus</name>
    <dbReference type="NCBI Taxonomy" id="1573173"/>
    <lineage>
        <taxon>Eukaryota</taxon>
        <taxon>Fungi</taxon>
        <taxon>Dikarya</taxon>
        <taxon>Ascomycota</taxon>
        <taxon>Pezizomycotina</taxon>
        <taxon>Sordariomycetes</taxon>
        <taxon>Hypocreomycetidae</taxon>
        <taxon>Glomerellales</taxon>
        <taxon>Glomerellaceae</taxon>
        <taxon>Colletotrichum</taxon>
        <taxon>Colletotrichum spaethianum species complex</taxon>
    </lineage>
</organism>
<evidence type="ECO:0000256" key="5">
    <source>
        <dbReference type="PROSITE-ProRule" id="PRU00176"/>
    </source>
</evidence>
<dbReference type="Gene3D" id="1.25.40.90">
    <property type="match status" value="1"/>
</dbReference>
<dbReference type="PROSITE" id="PS51391">
    <property type="entry name" value="CID"/>
    <property type="match status" value="1"/>
</dbReference>
<feature type="compositionally biased region" description="Polar residues" evidence="6">
    <location>
        <begin position="193"/>
        <end position="207"/>
    </location>
</feature>
<proteinExistence type="predicted"/>
<evidence type="ECO:0000256" key="3">
    <source>
        <dbReference type="ARBA" id="ARBA00022884"/>
    </source>
</evidence>
<dbReference type="EMBL" id="LFIW01002280">
    <property type="protein sequence ID" value="KZL76457.1"/>
    <property type="molecule type" value="Genomic_DNA"/>
</dbReference>
<feature type="compositionally biased region" description="Low complexity" evidence="6">
    <location>
        <begin position="367"/>
        <end position="376"/>
    </location>
</feature>
<dbReference type="Pfam" id="PF04818">
    <property type="entry name" value="CID"/>
    <property type="match status" value="1"/>
</dbReference>
<feature type="compositionally biased region" description="Pro residues" evidence="6">
    <location>
        <begin position="225"/>
        <end position="236"/>
    </location>
</feature>
<dbReference type="PANTHER" id="PTHR13484">
    <property type="entry name" value="FIP1-LIKE 1 PROTEIN"/>
    <property type="match status" value="1"/>
</dbReference>
<dbReference type="SMART" id="SM00582">
    <property type="entry name" value="RPR"/>
    <property type="match status" value="1"/>
</dbReference>
<feature type="compositionally biased region" description="Low complexity" evidence="6">
    <location>
        <begin position="254"/>
        <end position="290"/>
    </location>
</feature>
<reference evidence="9 10" key="1">
    <citation type="submission" date="2015-06" db="EMBL/GenBank/DDBJ databases">
        <title>Survival trade-offs in plant roots during colonization by closely related pathogenic and mutualistic fungi.</title>
        <authorList>
            <person name="Hacquard S."/>
            <person name="Kracher B."/>
            <person name="Hiruma K."/>
            <person name="Weinman A."/>
            <person name="Muench P."/>
            <person name="Garrido Oter R."/>
            <person name="Ver Loren van Themaat E."/>
            <person name="Dallerey J.-F."/>
            <person name="Damm U."/>
            <person name="Henrissat B."/>
            <person name="Lespinet O."/>
            <person name="Thon M."/>
            <person name="Kemen E."/>
            <person name="McHardy A.C."/>
            <person name="Schulze-Lefert P."/>
            <person name="O'Connell R.J."/>
        </authorList>
    </citation>
    <scope>NUCLEOTIDE SEQUENCE [LARGE SCALE GENOMIC DNA]</scope>
    <source>
        <strain evidence="9 10">MAFF 238704</strain>
    </source>
</reference>
<feature type="non-terminal residue" evidence="9">
    <location>
        <position position="1"/>
    </location>
</feature>
<keyword evidence="3 5" id="KW-0694">RNA-binding</keyword>
<evidence type="ECO:0000259" key="8">
    <source>
        <dbReference type="PROSITE" id="PS51391"/>
    </source>
</evidence>
<dbReference type="PROSITE" id="PS50102">
    <property type="entry name" value="RRM"/>
    <property type="match status" value="1"/>
</dbReference>
<feature type="region of interest" description="Disordered" evidence="6">
    <location>
        <begin position="317"/>
        <end position="376"/>
    </location>
</feature>
<sequence length="811" mass="88725">LPVERLPAHLTFFSHPYFVTRQLLKKTTPRSPSLFCASACKMASAPPVAALEAALKAISDYKAPGVTGTRIAAMTSICVENVQYESVLIQKLFTYFKMATPPYKLGILYVVDSVIRKWLEQARSRQQVSDENAADGTYGAGAHRLTMLMPNLIDDLLRALPEGYKDKLHKLIEIWRKGSTFPTEMIESFQSKLDATPASAPTQSYTPEGSPPPDLVERMGYNKPVVPPPAPAPMPAPDATNILANLQNLARASQQQGQNGIQGQNQGQPQYGGQSHNNGQHQNGNHNYSQPQAPAQTQSNSQVPINLQNLLSRLQSVTPQQQPAPVPPINSQQFPYSMPPFTSGTPTTSAPASFPLPSAQPQPQPQPQSVGMQFPSLPQMPQMPQWPQMPQMPQPPAGVPLSSTQQMAVFQTLLNQGITADKFAAMLAAVNGGQNGAAPVASTAPAAPVSSGPSAAHNYYTSGQVYGGSAQSTANLDQHRYNNRARSPNRHQGRSRSRSPGRHWDPRSSSRGRHDNGTDYGHRSPDRGRHDSRDSRRDSDYRQRSPPPSRDGGPSNSSRHGSNDKWIEYDQSLPAGHIKVLSRTLFVGGVNSMPERQVREIFSRYGKVQTVIVNKEKRHAFVKMISRPDAVRAKEAMEKLAEEQQHSDIQSLRTRWGVGFGPRDASDYSNGVSVIPIELLTEADRKWMLTAEYGGSGGRPIVPGLVVEEPDIEIGAGVSSKAISRRMQTDKSGNHGPRSTRGGRDASRDDPGRWRRSRDRDHRRDDHRDDKKLSGANAQPLPQQFPFGIGTLPNGMPAYPPGFTFPASKGN</sequence>
<dbReference type="GO" id="GO:0005847">
    <property type="term" value="C:mRNA cleavage and polyadenylation specificity factor complex"/>
    <property type="evidence" value="ECO:0007669"/>
    <property type="project" value="TreeGrafter"/>
</dbReference>
<feature type="compositionally biased region" description="Low complexity" evidence="6">
    <location>
        <begin position="550"/>
        <end position="559"/>
    </location>
</feature>
<dbReference type="Pfam" id="PF21380">
    <property type="entry name" value="Nrd1-Seb1_dom2"/>
    <property type="match status" value="1"/>
</dbReference>
<keyword evidence="10" id="KW-1185">Reference proteome</keyword>
<dbReference type="GO" id="GO:0003723">
    <property type="term" value="F:RNA binding"/>
    <property type="evidence" value="ECO:0007669"/>
    <property type="project" value="UniProtKB-UniRule"/>
</dbReference>
<dbReference type="InterPro" id="IPR008942">
    <property type="entry name" value="ENTH_VHS"/>
</dbReference>
<dbReference type="InterPro" id="IPR035979">
    <property type="entry name" value="RBD_domain_sf"/>
</dbReference>
<dbReference type="Proteomes" id="UP000076584">
    <property type="component" value="Unassembled WGS sequence"/>
</dbReference>
<dbReference type="InterPro" id="IPR051187">
    <property type="entry name" value="Pre-mRNA_3'-end_processing_reg"/>
</dbReference>
<feature type="region of interest" description="Disordered" evidence="6">
    <location>
        <begin position="717"/>
        <end position="811"/>
    </location>
</feature>
<evidence type="ECO:0000256" key="1">
    <source>
        <dbReference type="ARBA" id="ARBA00004123"/>
    </source>
</evidence>
<dbReference type="PANTHER" id="PTHR13484:SF0">
    <property type="entry name" value="PRE-MRNA 3'-END-PROCESSING FACTOR FIP1"/>
    <property type="match status" value="1"/>
</dbReference>
<evidence type="ECO:0000256" key="6">
    <source>
        <dbReference type="SAM" id="MobiDB-lite"/>
    </source>
</evidence>
<dbReference type="STRING" id="1573173.A0A166XC58"/>
<feature type="compositionally biased region" description="Basic residues" evidence="6">
    <location>
        <begin position="481"/>
        <end position="501"/>
    </location>
</feature>
<feature type="compositionally biased region" description="Basic and acidic residues" evidence="6">
    <location>
        <begin position="742"/>
        <end position="773"/>
    </location>
</feature>
<name>A0A166XC58_COLIC</name>
<dbReference type="Gene3D" id="3.30.70.330">
    <property type="match status" value="1"/>
</dbReference>
<dbReference type="InterPro" id="IPR048892">
    <property type="entry name" value="Nrd1_Seb1_dom2"/>
</dbReference>
<dbReference type="GO" id="GO:0031126">
    <property type="term" value="P:sno(s)RNA 3'-end processing"/>
    <property type="evidence" value="ECO:0007669"/>
    <property type="project" value="UniProtKB-ARBA"/>
</dbReference>
<feature type="domain" description="RRM" evidence="7">
    <location>
        <begin position="583"/>
        <end position="638"/>
    </location>
</feature>
<dbReference type="SUPFAM" id="SSF48464">
    <property type="entry name" value="ENTH/VHS domain"/>
    <property type="match status" value="1"/>
</dbReference>
<dbReference type="InterPro" id="IPR006569">
    <property type="entry name" value="CID_dom"/>
</dbReference>
<dbReference type="Pfam" id="PF00076">
    <property type="entry name" value="RRM_1"/>
    <property type="match status" value="1"/>
</dbReference>
<dbReference type="CDD" id="cd16984">
    <property type="entry name" value="CID_Nrd1_like"/>
    <property type="match status" value="1"/>
</dbReference>
<dbReference type="GO" id="GO:0010629">
    <property type="term" value="P:negative regulation of gene expression"/>
    <property type="evidence" value="ECO:0007669"/>
    <property type="project" value="UniProtKB-ARBA"/>
</dbReference>
<dbReference type="SUPFAM" id="SSF54928">
    <property type="entry name" value="RNA-binding domain, RBD"/>
    <property type="match status" value="1"/>
</dbReference>
<dbReference type="FunFam" id="3.30.70.330:FF:000397">
    <property type="entry name" value="RNA binding protein Nrd1"/>
    <property type="match status" value="1"/>
</dbReference>
<feature type="compositionally biased region" description="Polar residues" evidence="6">
    <location>
        <begin position="291"/>
        <end position="301"/>
    </location>
</feature>
<dbReference type="GO" id="GO:0006369">
    <property type="term" value="P:termination of RNA polymerase II transcription"/>
    <property type="evidence" value="ECO:0007669"/>
    <property type="project" value="UniProtKB-ARBA"/>
</dbReference>
<protein>
    <submittedName>
        <fullName evidence="9">Rna recognition domain-containing protein</fullName>
    </submittedName>
</protein>
<comment type="caution">
    <text evidence="9">The sequence shown here is derived from an EMBL/GenBank/DDBJ whole genome shotgun (WGS) entry which is preliminary data.</text>
</comment>
<evidence type="ECO:0000313" key="9">
    <source>
        <dbReference type="EMBL" id="KZL76457.1"/>
    </source>
</evidence>
<dbReference type="InterPro" id="IPR012677">
    <property type="entry name" value="Nucleotide-bd_a/b_plait_sf"/>
</dbReference>
<dbReference type="AlphaFoldDB" id="A0A166XC58"/>
<dbReference type="InterPro" id="IPR000504">
    <property type="entry name" value="RRM_dom"/>
</dbReference>
<feature type="region of interest" description="Disordered" evidence="6">
    <location>
        <begin position="252"/>
        <end position="301"/>
    </location>
</feature>
<evidence type="ECO:0000256" key="4">
    <source>
        <dbReference type="ARBA" id="ARBA00023242"/>
    </source>
</evidence>
<gene>
    <name evidence="9" type="ORF">CI238_12055</name>
</gene>
<feature type="domain" description="CID" evidence="8">
    <location>
        <begin position="43"/>
        <end position="197"/>
    </location>
</feature>
<feature type="compositionally biased region" description="Basic and acidic residues" evidence="6">
    <location>
        <begin position="502"/>
        <end position="543"/>
    </location>
</feature>
<feature type="compositionally biased region" description="Low complexity" evidence="6">
    <location>
        <begin position="339"/>
        <end position="357"/>
    </location>
</feature>
<accession>A0A166XC58</accession>
<dbReference type="GO" id="GO:0031124">
    <property type="term" value="P:mRNA 3'-end processing"/>
    <property type="evidence" value="ECO:0007669"/>
    <property type="project" value="UniProtKB-ARBA"/>
</dbReference>
<evidence type="ECO:0000313" key="10">
    <source>
        <dbReference type="Proteomes" id="UP000076584"/>
    </source>
</evidence>
<comment type="subcellular location">
    <subcellularLocation>
        <location evidence="1">Nucleus</location>
    </subcellularLocation>
</comment>